<evidence type="ECO:0000313" key="1">
    <source>
        <dbReference type="EMBL" id="ETN79307.1"/>
    </source>
</evidence>
<keyword evidence="2" id="KW-1185">Reference proteome</keyword>
<reference evidence="2" key="1">
    <citation type="journal article" date="2014" name="Nat. Genet.">
        <title>Genome of the human hookworm Necator americanus.</title>
        <authorList>
            <person name="Tang Y.T."/>
            <person name="Gao X."/>
            <person name="Rosa B.A."/>
            <person name="Abubucker S."/>
            <person name="Hallsworth-Pepin K."/>
            <person name="Martin J."/>
            <person name="Tyagi R."/>
            <person name="Heizer E."/>
            <person name="Zhang X."/>
            <person name="Bhonagiri-Palsikar V."/>
            <person name="Minx P."/>
            <person name="Warren W.C."/>
            <person name="Wang Q."/>
            <person name="Zhan B."/>
            <person name="Hotez P.J."/>
            <person name="Sternberg P.W."/>
            <person name="Dougall A."/>
            <person name="Gaze S.T."/>
            <person name="Mulvenna J."/>
            <person name="Sotillo J."/>
            <person name="Ranganathan S."/>
            <person name="Rabelo E.M."/>
            <person name="Wilson R.K."/>
            <person name="Felgner P.L."/>
            <person name="Bethony J."/>
            <person name="Hawdon J.M."/>
            <person name="Gasser R.B."/>
            <person name="Loukas A."/>
            <person name="Mitreva M."/>
        </authorList>
    </citation>
    <scope>NUCLEOTIDE SEQUENCE [LARGE SCALE GENOMIC DNA]</scope>
</reference>
<dbReference type="EMBL" id="KI659564">
    <property type="protein sequence ID" value="ETN79307.1"/>
    <property type="molecule type" value="Genomic_DNA"/>
</dbReference>
<dbReference type="AlphaFoldDB" id="W2TE88"/>
<protein>
    <submittedName>
        <fullName evidence="1">Uncharacterized protein</fullName>
    </submittedName>
</protein>
<name>W2TE88_NECAM</name>
<gene>
    <name evidence="1" type="ORF">NECAME_09909</name>
</gene>
<sequence>MSFESCRSRRSRRRNIQKSICVSRPPLICNYYGEFCSAKSAQPPGTETFSHQYIRCDYDNICLTKSFYLQEIMTLMPHIFYSPYTLSLAKKLLSLFPR</sequence>
<proteinExistence type="predicted"/>
<evidence type="ECO:0000313" key="2">
    <source>
        <dbReference type="Proteomes" id="UP000053676"/>
    </source>
</evidence>
<accession>W2TE88</accession>
<organism evidence="1 2">
    <name type="scientific">Necator americanus</name>
    <name type="common">Human hookworm</name>
    <dbReference type="NCBI Taxonomy" id="51031"/>
    <lineage>
        <taxon>Eukaryota</taxon>
        <taxon>Metazoa</taxon>
        <taxon>Ecdysozoa</taxon>
        <taxon>Nematoda</taxon>
        <taxon>Chromadorea</taxon>
        <taxon>Rhabditida</taxon>
        <taxon>Rhabditina</taxon>
        <taxon>Rhabditomorpha</taxon>
        <taxon>Strongyloidea</taxon>
        <taxon>Ancylostomatidae</taxon>
        <taxon>Bunostominae</taxon>
        <taxon>Necator</taxon>
    </lineage>
</organism>
<dbReference type="Proteomes" id="UP000053676">
    <property type="component" value="Unassembled WGS sequence"/>
</dbReference>
<dbReference type="KEGG" id="nai:NECAME_09909"/>